<feature type="transmembrane region" description="Helical" evidence="1">
    <location>
        <begin position="12"/>
        <end position="31"/>
    </location>
</feature>
<evidence type="ECO:0000313" key="2">
    <source>
        <dbReference type="EMBL" id="SJN25382.1"/>
    </source>
</evidence>
<proteinExistence type="predicted"/>
<dbReference type="EMBL" id="FUKW01000056">
    <property type="protein sequence ID" value="SJN25382.1"/>
    <property type="molecule type" value="Genomic_DNA"/>
</dbReference>
<dbReference type="Proteomes" id="UP000195611">
    <property type="component" value="Unassembled WGS sequence"/>
</dbReference>
<sequence>MTIDFQAVAKISMYIGIICLVVLLVASFFNIVKLPNVVPVFVLLISLTSLLVVIKMK</sequence>
<keyword evidence="1" id="KW-0812">Transmembrane</keyword>
<reference evidence="2 3" key="1">
    <citation type="submission" date="2017-02" db="EMBL/GenBank/DDBJ databases">
        <authorList>
            <person name="Peterson S.W."/>
        </authorList>
    </citation>
    <scope>NUCLEOTIDE SEQUENCE [LARGE SCALE GENOMIC DNA]</scope>
    <source>
        <strain evidence="2 3">42ea</strain>
    </source>
</reference>
<keyword evidence="1" id="KW-0472">Membrane</keyword>
<organism evidence="2 3">
    <name type="scientific">Marinilactibacillus psychrotolerans 42ea</name>
    <dbReference type="NCBI Taxonomy" id="1255609"/>
    <lineage>
        <taxon>Bacteria</taxon>
        <taxon>Bacillati</taxon>
        <taxon>Bacillota</taxon>
        <taxon>Bacilli</taxon>
        <taxon>Lactobacillales</taxon>
        <taxon>Carnobacteriaceae</taxon>
        <taxon>Marinilactibacillus</taxon>
    </lineage>
</organism>
<keyword evidence="1" id="KW-1133">Transmembrane helix</keyword>
<feature type="transmembrane region" description="Helical" evidence="1">
    <location>
        <begin position="37"/>
        <end position="54"/>
    </location>
</feature>
<accession>A0A1R4IZV0</accession>
<protein>
    <submittedName>
        <fullName evidence="2">Uncharacterized protein</fullName>
    </submittedName>
</protein>
<evidence type="ECO:0000313" key="3">
    <source>
        <dbReference type="Proteomes" id="UP000195611"/>
    </source>
</evidence>
<name>A0A1R4IZV0_9LACT</name>
<dbReference type="AlphaFoldDB" id="A0A1R4IZV0"/>
<gene>
    <name evidence="2" type="ORF">FM115_03335</name>
</gene>
<evidence type="ECO:0000256" key="1">
    <source>
        <dbReference type="SAM" id="Phobius"/>
    </source>
</evidence>